<dbReference type="InterPro" id="IPR000884">
    <property type="entry name" value="TSP1_rpt"/>
</dbReference>
<dbReference type="STRING" id="296587.C1E833"/>
<dbReference type="Pfam" id="PF12733">
    <property type="entry name" value="Cadherin-like"/>
    <property type="match status" value="2"/>
</dbReference>
<feature type="domain" description="Cadherin-like beta-sandwich-like" evidence="2">
    <location>
        <begin position="109"/>
        <end position="201"/>
    </location>
</feature>
<dbReference type="InterPro" id="IPR002049">
    <property type="entry name" value="LE_dom"/>
</dbReference>
<organism evidence="3 4">
    <name type="scientific">Micromonas commoda (strain RCC299 / NOUM17 / CCMP2709)</name>
    <name type="common">Picoplanktonic green alga</name>
    <dbReference type="NCBI Taxonomy" id="296587"/>
    <lineage>
        <taxon>Eukaryota</taxon>
        <taxon>Viridiplantae</taxon>
        <taxon>Chlorophyta</taxon>
        <taxon>Mamiellophyceae</taxon>
        <taxon>Mamiellales</taxon>
        <taxon>Mamiellaceae</taxon>
        <taxon>Micromonas</taxon>
    </lineage>
</organism>
<dbReference type="GO" id="GO:0030041">
    <property type="term" value="P:actin filament polymerization"/>
    <property type="evidence" value="ECO:0007669"/>
    <property type="project" value="TreeGrafter"/>
</dbReference>
<feature type="compositionally biased region" description="Gly residues" evidence="1">
    <location>
        <begin position="1235"/>
        <end position="1244"/>
    </location>
</feature>
<feature type="region of interest" description="Disordered" evidence="1">
    <location>
        <begin position="1443"/>
        <end position="1506"/>
    </location>
</feature>
<dbReference type="CDD" id="cd00055">
    <property type="entry name" value="EGF_Lam"/>
    <property type="match status" value="1"/>
</dbReference>
<feature type="region of interest" description="Disordered" evidence="1">
    <location>
        <begin position="1181"/>
        <end position="1244"/>
    </location>
</feature>
<dbReference type="InterPro" id="IPR036383">
    <property type="entry name" value="TSP1_rpt_sf"/>
</dbReference>
<dbReference type="PANTHER" id="PTHR45691">
    <property type="entry name" value="PROTEIN DIAPHANOUS"/>
    <property type="match status" value="1"/>
</dbReference>
<dbReference type="SUPFAM" id="SSF82895">
    <property type="entry name" value="TSP-1 type 1 repeat"/>
    <property type="match status" value="3"/>
</dbReference>
<dbReference type="Proteomes" id="UP000002009">
    <property type="component" value="Chromosome 6"/>
</dbReference>
<dbReference type="GeneID" id="8244114"/>
<dbReference type="EMBL" id="CP001327">
    <property type="protein sequence ID" value="ACO64441.1"/>
    <property type="molecule type" value="Genomic_DNA"/>
</dbReference>
<feature type="region of interest" description="Disordered" evidence="1">
    <location>
        <begin position="1265"/>
        <end position="1331"/>
    </location>
</feature>
<dbReference type="SMART" id="SM00209">
    <property type="entry name" value="TSP1"/>
    <property type="match status" value="4"/>
</dbReference>
<dbReference type="InParanoid" id="C1E833"/>
<feature type="compositionally biased region" description="Basic and acidic residues" evidence="1">
    <location>
        <begin position="1462"/>
        <end position="1481"/>
    </location>
</feature>
<dbReference type="OMA" id="NTHKCDF"/>
<evidence type="ECO:0000259" key="2">
    <source>
        <dbReference type="Pfam" id="PF12733"/>
    </source>
</evidence>
<dbReference type="Gene3D" id="2.20.100.10">
    <property type="entry name" value="Thrombospondin type-1 (TSP1) repeat"/>
    <property type="match status" value="2"/>
</dbReference>
<feature type="domain" description="Cadherin-like beta-sandwich-like" evidence="2">
    <location>
        <begin position="227"/>
        <end position="312"/>
    </location>
</feature>
<name>C1E833_MICCC</name>
<dbReference type="GO" id="GO:0005884">
    <property type="term" value="C:actin filament"/>
    <property type="evidence" value="ECO:0007669"/>
    <property type="project" value="TreeGrafter"/>
</dbReference>
<proteinExistence type="predicted"/>
<feature type="compositionally biased region" description="Basic and acidic residues" evidence="1">
    <location>
        <begin position="1183"/>
        <end position="1194"/>
    </location>
</feature>
<feature type="compositionally biased region" description="Pro residues" evidence="1">
    <location>
        <begin position="889"/>
        <end position="900"/>
    </location>
</feature>
<dbReference type="InterPro" id="IPR051412">
    <property type="entry name" value="Formin_Homology_Diaphanous_sf"/>
</dbReference>
<feature type="region of interest" description="Disordered" evidence="1">
    <location>
        <begin position="41"/>
        <end position="70"/>
    </location>
</feature>
<dbReference type="RefSeq" id="XP_002503183.1">
    <property type="nucleotide sequence ID" value="XM_002503137.1"/>
</dbReference>
<evidence type="ECO:0000256" key="1">
    <source>
        <dbReference type="SAM" id="MobiDB-lite"/>
    </source>
</evidence>
<dbReference type="PANTHER" id="PTHR45691:SF6">
    <property type="entry name" value="PROTEIN DIAPHANOUS"/>
    <property type="match status" value="1"/>
</dbReference>
<feature type="region of interest" description="Disordered" evidence="1">
    <location>
        <begin position="314"/>
        <end position="395"/>
    </location>
</feature>
<feature type="compositionally biased region" description="Basic and acidic residues" evidence="1">
    <location>
        <begin position="1314"/>
        <end position="1331"/>
    </location>
</feature>
<feature type="compositionally biased region" description="Basic and acidic residues" evidence="1">
    <location>
        <begin position="1443"/>
        <end position="1455"/>
    </location>
</feature>
<dbReference type="PROSITE" id="PS50092">
    <property type="entry name" value="TSP1"/>
    <property type="match status" value="4"/>
</dbReference>
<dbReference type="InterPro" id="IPR025883">
    <property type="entry name" value="Cadherin-like_domain"/>
</dbReference>
<dbReference type="KEGG" id="mis:MICPUN_59232"/>
<reference evidence="3 4" key="1">
    <citation type="journal article" date="2009" name="Science">
        <title>Green evolution and dynamic adaptations revealed by genomes of the marine picoeukaryotes Micromonas.</title>
        <authorList>
            <person name="Worden A.Z."/>
            <person name="Lee J.H."/>
            <person name="Mock T."/>
            <person name="Rouze P."/>
            <person name="Simmons M.P."/>
            <person name="Aerts A.L."/>
            <person name="Allen A.E."/>
            <person name="Cuvelier M.L."/>
            <person name="Derelle E."/>
            <person name="Everett M.V."/>
            <person name="Foulon E."/>
            <person name="Grimwood J."/>
            <person name="Gundlach H."/>
            <person name="Henrissat B."/>
            <person name="Napoli C."/>
            <person name="McDonald S.M."/>
            <person name="Parker M.S."/>
            <person name="Rombauts S."/>
            <person name="Salamov A."/>
            <person name="Von Dassow P."/>
            <person name="Badger J.H."/>
            <person name="Coutinho P.M."/>
            <person name="Demir E."/>
            <person name="Dubchak I."/>
            <person name="Gentemann C."/>
            <person name="Eikrem W."/>
            <person name="Gready J.E."/>
            <person name="John U."/>
            <person name="Lanier W."/>
            <person name="Lindquist E.A."/>
            <person name="Lucas S."/>
            <person name="Mayer K.F."/>
            <person name="Moreau H."/>
            <person name="Not F."/>
            <person name="Otillar R."/>
            <person name="Panaud O."/>
            <person name="Pangilinan J."/>
            <person name="Paulsen I."/>
            <person name="Piegu B."/>
            <person name="Poliakov A."/>
            <person name="Robbens S."/>
            <person name="Schmutz J."/>
            <person name="Toulza E."/>
            <person name="Wyss T."/>
            <person name="Zelensky A."/>
            <person name="Zhou K."/>
            <person name="Armbrust E.V."/>
            <person name="Bhattacharya D."/>
            <person name="Goodenough U.W."/>
            <person name="Van de Peer Y."/>
            <person name="Grigoriev I.V."/>
        </authorList>
    </citation>
    <scope>NUCLEOTIDE SEQUENCE [LARGE SCALE GENOMIC DNA]</scope>
    <source>
        <strain evidence="4">RCC299 / NOUM17</strain>
    </source>
</reference>
<dbReference type="PRINTS" id="PR01217">
    <property type="entry name" value="PRICHEXTENSN"/>
</dbReference>
<feature type="region of interest" description="Disordered" evidence="1">
    <location>
        <begin position="888"/>
        <end position="907"/>
    </location>
</feature>
<feature type="compositionally biased region" description="Pro residues" evidence="1">
    <location>
        <begin position="314"/>
        <end position="393"/>
    </location>
</feature>
<dbReference type="OrthoDB" id="515843at2759"/>
<evidence type="ECO:0000313" key="3">
    <source>
        <dbReference type="EMBL" id="ACO64441.1"/>
    </source>
</evidence>
<dbReference type="Pfam" id="PF19030">
    <property type="entry name" value="TSP1_ADAMTS"/>
    <property type="match status" value="4"/>
</dbReference>
<sequence>MSEEKCAVSELSAWPLLLAKWAERVRGGGVHRSCRGMVTRGWRDDDTGAGAGREAGRRRPRGRDRGGGGPGRFHRGSFALLVCILACRVASAGASPKLSALSFVGDVATLTPAFDPDTLSYNASVTTDRTSVQLAYAVASPDSASSVEVTTAVTQPSGRRRRNLLSSTTSALAISPGHNDVTLTVRRISDNAATAYAVRVTAYSLAAHVSLSGLSLVVGSTPVALPGPGFQANTLTYDVTVDYRTSAVSITPTAAYAAKCTMTVNGVAHTSGQAVLNVATPTFADVGPNVITVTLTAEDGLTVGTYVVNVNRVPPPPPPSPPSSPSPPPTPPPPSPPSPPPAAPPPSPPSPPPSPSPPPLPSPPPVPSPPAAPPPPSPPSPPPPPPSPPPLGPPFRWVTTPWTKCTAPCGGGTQTRSVICAGGPGGGPVEYVECGGAEVAPASFRECNWNACPVYRWDFGEWSDCNATCGGVGFRQRLVQCKSKDPTSTVRVVGVGDNYTVGGRVVPDALCRANTSAVVPASMENCNFRPCTYHHWDAGPWEKCSATCGGGRRWRNITCAVRDDMWEEMTAHNADPLANPNIQGSNATGGGAANAGEGAARGTEKTVTNVSTCYAYQDFIGDPPAEYGVCHTQACVDGPRWLVGEWENEGACDKKCDGGRLRRSVRCVEGAVGAEVDADVSKCPSPAPEGEVPCNTHKCDFCERETCSYRGKCSEGACDCGPTRIGLFCDVSRVCGFDQLGTLDGRCCAGTIDAVGMCCPTHLPDAPAVIDGDGNCCYSGKVDACGECDGAARTVDVRGECCPGKLDAGGFCCASGVFDACGVCEGDGTTCPVWLEVKAWFPQSIIDNGTESFNAHAREWFKIALNTSESVIAGTAESGAVMGATVMYTPPPPPPKPSPPVSSNGRRKLLQTMSPYGVAVTIPMRFPFEAGVDPSWTALAMLDQLALRSGKPVETKGNMSDVLWATRASRVMGLARAGACGNGVCEVGETCSSVIDELHDPDAESEAHAAVVRAANQYASLTASVKAAATAVYAGSSLVGPYVSDAANKCCPRDCPHVLKSCPSPEGTTSPCGGRGRCLPATGQCDCFKGMGWTGLACGECAEGYYYKFGTCQAKLPIAAPPPPRSPLGFIQAPPPMVEKDRNNWTGLALAVAGAGVAATLLCMGSSAISAVSAFVGGRLGRKKPEERDSDRVAHLRGGKRAGKGGFDDDWVFAMKTPSPPQGRKTLTRRPPSPGGGSLLGGGFTSGFTSLDDAAYYDESDERFNAGRRFGSPAGHGRGRRDRAMSSRAYASPEVLTRRDANRGPPPSPPRLPSEGRRYPDDPPPPPEERFRLEGKTVALSRAVMPEGAQEPARLPTANLGLTVKRYVPPEDPSGAEVAVNIDTRGLPPVEGSRRHAAPKVVTTEVLTLGEPGVDFNVGRWPRGGGMEHVRAQREREELARLADERDRARRERYQRQLQWEAEERERRGEHQRMMERERRLGGPHYSGSDTYSEYSPSVADPADRW</sequence>
<keyword evidence="4" id="KW-1185">Reference proteome</keyword>
<gene>
    <name evidence="3" type="ORF">MICPUN_59232</name>
</gene>
<dbReference type="eggNOG" id="KOG3538">
    <property type="taxonomic scope" value="Eukaryota"/>
</dbReference>
<protein>
    <recommendedName>
        <fullName evidence="2">Cadherin-like beta-sandwich-like domain-containing protein</fullName>
    </recommendedName>
</protein>
<evidence type="ECO:0000313" key="4">
    <source>
        <dbReference type="Proteomes" id="UP000002009"/>
    </source>
</evidence>
<accession>C1E833</accession>